<protein>
    <submittedName>
        <fullName evidence="3">Uncharacterized protein LOC115634583</fullName>
    </submittedName>
</protein>
<keyword evidence="1" id="KW-0812">Transmembrane</keyword>
<keyword evidence="1" id="KW-1133">Transmembrane helix</keyword>
<accession>A0A6J2UIQ6</accession>
<dbReference type="GeneID" id="115634583"/>
<keyword evidence="2" id="KW-1185">Reference proteome</keyword>
<keyword evidence="1" id="KW-0472">Membrane</keyword>
<dbReference type="OrthoDB" id="10009315at2759"/>
<dbReference type="RefSeq" id="XP_030388276.1">
    <property type="nucleotide sequence ID" value="XM_030532416.1"/>
</dbReference>
<dbReference type="Proteomes" id="UP000504634">
    <property type="component" value="Unplaced"/>
</dbReference>
<organism evidence="2 3">
    <name type="scientific">Drosophila lebanonensis</name>
    <name type="common">Fruit fly</name>
    <name type="synonym">Scaptodrosophila lebanonensis</name>
    <dbReference type="NCBI Taxonomy" id="7225"/>
    <lineage>
        <taxon>Eukaryota</taxon>
        <taxon>Metazoa</taxon>
        <taxon>Ecdysozoa</taxon>
        <taxon>Arthropoda</taxon>
        <taxon>Hexapoda</taxon>
        <taxon>Insecta</taxon>
        <taxon>Pterygota</taxon>
        <taxon>Neoptera</taxon>
        <taxon>Endopterygota</taxon>
        <taxon>Diptera</taxon>
        <taxon>Brachycera</taxon>
        <taxon>Muscomorpha</taxon>
        <taxon>Ephydroidea</taxon>
        <taxon>Drosophilidae</taxon>
        <taxon>Scaptodrosophila</taxon>
    </lineage>
</organism>
<sequence>MDCNHRIEVPLRSGGGKKMKKRRELDALIAHSLTKRSTRRGVHGTAPSQDKLLSVSTDDPEDYAWTNIAGPNRRSHRKNTYLRMCGPVLLGITSALFVAILYWLYFDLRQQIFDYRQKIEEVSAMNKNIPDTLQKWHETSSFLMKNQTEVSIRITELQRSIEALRTNLSNLEMMNAQRNYGKDEKLVADFGAKLEAVAADVEGIKDHYNKYTEMQKNMQIEIDAVKANLTALSIVQPKTSPENITEDIKKVNQTLTVSLAQLKNDMISVNNTLSQKSKMLYEEIQVHKTKLDDLLDRSENITSHVTTLSNSWPEYKQKLINFNESLEKIEKEILLAKSLNNNLASGKNHGNAIATQKYDEADNEAQSILTPQPNKMLFETGVFENVTADFKKI</sequence>
<gene>
    <name evidence="3" type="primary">LOC115634583</name>
</gene>
<name>A0A6J2UIQ6_DROLE</name>
<evidence type="ECO:0000313" key="3">
    <source>
        <dbReference type="RefSeq" id="XP_030388276.1"/>
    </source>
</evidence>
<evidence type="ECO:0000256" key="1">
    <source>
        <dbReference type="SAM" id="Phobius"/>
    </source>
</evidence>
<feature type="transmembrane region" description="Helical" evidence="1">
    <location>
        <begin position="81"/>
        <end position="105"/>
    </location>
</feature>
<dbReference type="AlphaFoldDB" id="A0A6J2UIQ6"/>
<proteinExistence type="predicted"/>
<evidence type="ECO:0000313" key="2">
    <source>
        <dbReference type="Proteomes" id="UP000504634"/>
    </source>
</evidence>
<reference evidence="3" key="1">
    <citation type="submission" date="2025-08" db="UniProtKB">
        <authorList>
            <consortium name="RefSeq"/>
        </authorList>
    </citation>
    <scope>IDENTIFICATION</scope>
    <source>
        <strain evidence="3">11010-0011.00</strain>
        <tissue evidence="3">Whole body</tissue>
    </source>
</reference>